<evidence type="ECO:0000313" key="15">
    <source>
        <dbReference type="Proteomes" id="UP000034508"/>
    </source>
</evidence>
<evidence type="ECO:0000256" key="4">
    <source>
        <dbReference type="ARBA" id="ARBA00022692"/>
    </source>
</evidence>
<dbReference type="InterPro" id="IPR001915">
    <property type="entry name" value="Peptidase_M48"/>
</dbReference>
<organism evidence="14 15">
    <name type="scientific">Berkelbacteria bacterium GW2011_GWA1_36_9</name>
    <dbReference type="NCBI Taxonomy" id="1618331"/>
    <lineage>
        <taxon>Bacteria</taxon>
        <taxon>Candidatus Berkelbacteria</taxon>
    </lineage>
</organism>
<reference evidence="14 15" key="1">
    <citation type="journal article" date="2015" name="Nature">
        <title>rRNA introns, odd ribosomes, and small enigmatic genomes across a large radiation of phyla.</title>
        <authorList>
            <person name="Brown C.T."/>
            <person name="Hug L.A."/>
            <person name="Thomas B.C."/>
            <person name="Sharon I."/>
            <person name="Castelle C.J."/>
            <person name="Singh A."/>
            <person name="Wilkins M.J."/>
            <person name="Williams K.H."/>
            <person name="Banfield J.F."/>
        </authorList>
    </citation>
    <scope>NUCLEOTIDE SEQUENCE [LARGE SCALE GENOMIC DNA]</scope>
</reference>
<keyword evidence="9 11" id="KW-0482">Metalloprotease</keyword>
<keyword evidence="6 11" id="KW-0378">Hydrolase</keyword>
<feature type="transmembrane region" description="Helical" evidence="12">
    <location>
        <begin position="89"/>
        <end position="112"/>
    </location>
</feature>
<dbReference type="InterPro" id="IPR050083">
    <property type="entry name" value="HtpX_protease"/>
</dbReference>
<gene>
    <name evidence="14" type="ORF">US31_C0015G0001</name>
</gene>
<evidence type="ECO:0000256" key="5">
    <source>
        <dbReference type="ARBA" id="ARBA00022723"/>
    </source>
</evidence>
<keyword evidence="10 12" id="KW-0472">Membrane</keyword>
<keyword evidence="5" id="KW-0479">Metal-binding</keyword>
<dbReference type="GO" id="GO:0004222">
    <property type="term" value="F:metalloendopeptidase activity"/>
    <property type="evidence" value="ECO:0007669"/>
    <property type="project" value="InterPro"/>
</dbReference>
<evidence type="ECO:0000256" key="3">
    <source>
        <dbReference type="ARBA" id="ARBA00022670"/>
    </source>
</evidence>
<evidence type="ECO:0000256" key="12">
    <source>
        <dbReference type="SAM" id="Phobius"/>
    </source>
</evidence>
<evidence type="ECO:0000256" key="2">
    <source>
        <dbReference type="ARBA" id="ARBA00022475"/>
    </source>
</evidence>
<dbReference type="PANTHER" id="PTHR43221">
    <property type="entry name" value="PROTEASE HTPX"/>
    <property type="match status" value="1"/>
</dbReference>
<keyword evidence="7 11" id="KW-0862">Zinc</keyword>
<evidence type="ECO:0000256" key="7">
    <source>
        <dbReference type="ARBA" id="ARBA00022833"/>
    </source>
</evidence>
<keyword evidence="8 12" id="KW-1133">Transmembrane helix</keyword>
<dbReference type="Proteomes" id="UP000034508">
    <property type="component" value="Unassembled WGS sequence"/>
</dbReference>
<dbReference type="GO" id="GO:0006508">
    <property type="term" value="P:proteolysis"/>
    <property type="evidence" value="ECO:0007669"/>
    <property type="project" value="UniProtKB-KW"/>
</dbReference>
<dbReference type="GO" id="GO:0046872">
    <property type="term" value="F:metal ion binding"/>
    <property type="evidence" value="ECO:0007669"/>
    <property type="project" value="UniProtKB-KW"/>
</dbReference>
<comment type="caution">
    <text evidence="14">The sequence shown here is derived from an EMBL/GenBank/DDBJ whole genome shotgun (WGS) entry which is preliminary data.</text>
</comment>
<evidence type="ECO:0000313" key="14">
    <source>
        <dbReference type="EMBL" id="KKQ17835.1"/>
    </source>
</evidence>
<evidence type="ECO:0000256" key="1">
    <source>
        <dbReference type="ARBA" id="ARBA00004651"/>
    </source>
</evidence>
<comment type="similarity">
    <text evidence="11">Belongs to the peptidase M48 family.</text>
</comment>
<dbReference type="Pfam" id="PF01435">
    <property type="entry name" value="Peptidase_M48"/>
    <property type="match status" value="1"/>
</dbReference>
<evidence type="ECO:0000256" key="8">
    <source>
        <dbReference type="ARBA" id="ARBA00022989"/>
    </source>
</evidence>
<evidence type="ECO:0000256" key="10">
    <source>
        <dbReference type="ARBA" id="ARBA00023136"/>
    </source>
</evidence>
<keyword evidence="2" id="KW-1003">Cell membrane</keyword>
<dbReference type="EMBL" id="LBSM01000015">
    <property type="protein sequence ID" value="KKQ17835.1"/>
    <property type="molecule type" value="Genomic_DNA"/>
</dbReference>
<accession>A0A0G0FVH2</accession>
<feature type="transmembrane region" description="Helical" evidence="12">
    <location>
        <begin position="124"/>
        <end position="141"/>
    </location>
</feature>
<comment type="subcellular location">
    <subcellularLocation>
        <location evidence="1">Cell membrane</location>
        <topology evidence="1">Multi-pass membrane protein</topology>
    </subcellularLocation>
</comment>
<dbReference type="PANTHER" id="PTHR43221:SF1">
    <property type="entry name" value="PROTEASE HTPX"/>
    <property type="match status" value="1"/>
</dbReference>
<keyword evidence="4 12" id="KW-0812">Transmembrane</keyword>
<name>A0A0G0FVH2_9BACT</name>
<dbReference type="AlphaFoldDB" id="A0A0G0FVH2"/>
<feature type="non-terminal residue" evidence="14">
    <location>
        <position position="1"/>
    </location>
</feature>
<evidence type="ECO:0000259" key="13">
    <source>
        <dbReference type="Pfam" id="PF01435"/>
    </source>
</evidence>
<dbReference type="Gene3D" id="3.30.2010.10">
    <property type="entry name" value="Metalloproteases ('zincins'), catalytic domain"/>
    <property type="match status" value="1"/>
</dbReference>
<sequence length="145" mass="15627">ASVKAKPASSIQHRQFFAAAENMSLASGLPMPKLYVMNSPQINAFASGRDPKHAIICITDGALAKLDKQELEGVIAHEMSHVANYDIRFMTFTAIVIGMISIISEIFLRSLWFSGSGNNSDNKKGNAILLIIGIALAILAPKNKT</sequence>
<feature type="domain" description="Peptidase M48" evidence="13">
    <location>
        <begin position="19"/>
        <end position="137"/>
    </location>
</feature>
<keyword evidence="3 11" id="KW-0645">Protease</keyword>
<proteinExistence type="inferred from homology"/>
<evidence type="ECO:0000256" key="9">
    <source>
        <dbReference type="ARBA" id="ARBA00023049"/>
    </source>
</evidence>
<protein>
    <submittedName>
        <fullName evidence="14">Protease HtpX-like protein</fullName>
    </submittedName>
</protein>
<dbReference type="GO" id="GO:0005886">
    <property type="term" value="C:plasma membrane"/>
    <property type="evidence" value="ECO:0007669"/>
    <property type="project" value="UniProtKB-SubCell"/>
</dbReference>
<evidence type="ECO:0000256" key="11">
    <source>
        <dbReference type="RuleBase" id="RU003983"/>
    </source>
</evidence>
<comment type="cofactor">
    <cofactor evidence="11">
        <name>Zn(2+)</name>
        <dbReference type="ChEBI" id="CHEBI:29105"/>
    </cofactor>
    <text evidence="11">Binds 1 zinc ion per subunit.</text>
</comment>
<evidence type="ECO:0000256" key="6">
    <source>
        <dbReference type="ARBA" id="ARBA00022801"/>
    </source>
</evidence>